<dbReference type="KEGG" id="ppsc:EHS13_23615"/>
<name>A0A6B8RQ73_9BACL</name>
<feature type="transmembrane region" description="Helical" evidence="7">
    <location>
        <begin position="201"/>
        <end position="221"/>
    </location>
</feature>
<dbReference type="CDD" id="cd06261">
    <property type="entry name" value="TM_PBP2"/>
    <property type="match status" value="1"/>
</dbReference>
<dbReference type="Proteomes" id="UP000426246">
    <property type="component" value="Chromosome"/>
</dbReference>
<proteinExistence type="inferred from homology"/>
<dbReference type="PANTHER" id="PTHR30193:SF37">
    <property type="entry name" value="INNER MEMBRANE ABC TRANSPORTER PERMEASE PROTEIN YCJO"/>
    <property type="match status" value="1"/>
</dbReference>
<keyword evidence="2 7" id="KW-0813">Transport</keyword>
<evidence type="ECO:0000256" key="6">
    <source>
        <dbReference type="ARBA" id="ARBA00023136"/>
    </source>
</evidence>
<dbReference type="InterPro" id="IPR000515">
    <property type="entry name" value="MetI-like"/>
</dbReference>
<reference evidence="10" key="1">
    <citation type="submission" date="2018-11" db="EMBL/GenBank/DDBJ databases">
        <title>Complete genome sequence of Paenibacillus sp. ML311-T8.</title>
        <authorList>
            <person name="Nam Y.-D."/>
            <person name="Kang J."/>
            <person name="Chung W.-H."/>
            <person name="Park Y.S."/>
        </authorList>
    </citation>
    <scope>NUCLEOTIDE SEQUENCE [LARGE SCALE GENOMIC DNA]</scope>
    <source>
        <strain evidence="10">ML311-T8</strain>
    </source>
</reference>
<protein>
    <submittedName>
        <fullName evidence="9">Sugar ABC transporter permease</fullName>
    </submittedName>
</protein>
<evidence type="ECO:0000313" key="10">
    <source>
        <dbReference type="Proteomes" id="UP000426246"/>
    </source>
</evidence>
<dbReference type="EMBL" id="CP034235">
    <property type="protein sequence ID" value="QGQ97663.1"/>
    <property type="molecule type" value="Genomic_DNA"/>
</dbReference>
<comment type="similarity">
    <text evidence="7">Belongs to the binding-protein-dependent transport system permease family.</text>
</comment>
<feature type="transmembrane region" description="Helical" evidence="7">
    <location>
        <begin position="72"/>
        <end position="93"/>
    </location>
</feature>
<feature type="transmembrane region" description="Helical" evidence="7">
    <location>
        <begin position="105"/>
        <end position="128"/>
    </location>
</feature>
<feature type="domain" description="ABC transmembrane type-1" evidence="8">
    <location>
        <begin position="68"/>
        <end position="281"/>
    </location>
</feature>
<keyword evidence="10" id="KW-1185">Reference proteome</keyword>
<evidence type="ECO:0000256" key="2">
    <source>
        <dbReference type="ARBA" id="ARBA00022448"/>
    </source>
</evidence>
<keyword evidence="5 7" id="KW-1133">Transmembrane helix</keyword>
<sequence length="292" mass="33081">MKMERKGWINLLFILPALLLFTAIIYYPLFNSIKYSFTSWNMTSPLYEYIGFKNYADMFSDDLVKAGFKNTFVFTLYSTLIGNSLALLLALVLDSNLRAKKFLRSVFYIPCLLSPIVISAVFGNILQYHGVLNEFFHKVGLDFLINDWFANAASAMPMLIILNAWQYLGYGSIIYLAGLQTIPAELYETARMDGASKFKTFRFVTFPLLMPSITIMTFMSITGGLKLFDIPFVLTQGGPGTATETMGTVIFKIAFRHQKFGYATAISVVFFILIAVISVLQVRYTRKREVVL</sequence>
<gene>
    <name evidence="9" type="ORF">EHS13_23615</name>
</gene>
<feature type="transmembrane region" description="Helical" evidence="7">
    <location>
        <begin position="260"/>
        <end position="280"/>
    </location>
</feature>
<dbReference type="GO" id="GO:0055085">
    <property type="term" value="P:transmembrane transport"/>
    <property type="evidence" value="ECO:0007669"/>
    <property type="project" value="InterPro"/>
</dbReference>
<evidence type="ECO:0000256" key="5">
    <source>
        <dbReference type="ARBA" id="ARBA00022989"/>
    </source>
</evidence>
<organism evidence="9 10">
    <name type="scientific">Paenibacillus psychroresistens</name>
    <dbReference type="NCBI Taxonomy" id="1778678"/>
    <lineage>
        <taxon>Bacteria</taxon>
        <taxon>Bacillati</taxon>
        <taxon>Bacillota</taxon>
        <taxon>Bacilli</taxon>
        <taxon>Bacillales</taxon>
        <taxon>Paenibacillaceae</taxon>
        <taxon>Paenibacillus</taxon>
    </lineage>
</organism>
<keyword evidence="4 7" id="KW-0812">Transmembrane</keyword>
<evidence type="ECO:0000256" key="4">
    <source>
        <dbReference type="ARBA" id="ARBA00022692"/>
    </source>
</evidence>
<dbReference type="AlphaFoldDB" id="A0A6B8RQ73"/>
<evidence type="ECO:0000256" key="7">
    <source>
        <dbReference type="RuleBase" id="RU363032"/>
    </source>
</evidence>
<feature type="transmembrane region" description="Helical" evidence="7">
    <location>
        <begin position="148"/>
        <end position="168"/>
    </location>
</feature>
<keyword evidence="6 7" id="KW-0472">Membrane</keyword>
<evidence type="ECO:0000259" key="8">
    <source>
        <dbReference type="PROSITE" id="PS50928"/>
    </source>
</evidence>
<comment type="subcellular location">
    <subcellularLocation>
        <location evidence="1 7">Cell membrane</location>
        <topology evidence="1 7">Multi-pass membrane protein</topology>
    </subcellularLocation>
</comment>
<dbReference type="InterPro" id="IPR051393">
    <property type="entry name" value="ABC_transporter_permease"/>
</dbReference>
<dbReference type="PROSITE" id="PS50928">
    <property type="entry name" value="ABC_TM1"/>
    <property type="match status" value="1"/>
</dbReference>
<keyword evidence="3" id="KW-1003">Cell membrane</keyword>
<dbReference type="GO" id="GO:0005886">
    <property type="term" value="C:plasma membrane"/>
    <property type="evidence" value="ECO:0007669"/>
    <property type="project" value="UniProtKB-SubCell"/>
</dbReference>
<dbReference type="SUPFAM" id="SSF161098">
    <property type="entry name" value="MetI-like"/>
    <property type="match status" value="1"/>
</dbReference>
<feature type="transmembrane region" description="Helical" evidence="7">
    <location>
        <begin position="7"/>
        <end position="29"/>
    </location>
</feature>
<dbReference type="Pfam" id="PF00528">
    <property type="entry name" value="BPD_transp_1"/>
    <property type="match status" value="1"/>
</dbReference>
<evidence type="ECO:0000256" key="3">
    <source>
        <dbReference type="ARBA" id="ARBA00022475"/>
    </source>
</evidence>
<evidence type="ECO:0000313" key="9">
    <source>
        <dbReference type="EMBL" id="QGQ97663.1"/>
    </source>
</evidence>
<dbReference type="InterPro" id="IPR035906">
    <property type="entry name" value="MetI-like_sf"/>
</dbReference>
<accession>A0A6B8RQ73</accession>
<evidence type="ECO:0000256" key="1">
    <source>
        <dbReference type="ARBA" id="ARBA00004651"/>
    </source>
</evidence>
<dbReference type="PANTHER" id="PTHR30193">
    <property type="entry name" value="ABC TRANSPORTER PERMEASE PROTEIN"/>
    <property type="match status" value="1"/>
</dbReference>
<dbReference type="Gene3D" id="1.10.3720.10">
    <property type="entry name" value="MetI-like"/>
    <property type="match status" value="1"/>
</dbReference>